<dbReference type="OrthoDB" id="417037at2759"/>
<evidence type="ECO:0000313" key="8">
    <source>
        <dbReference type="Proteomes" id="UP001163046"/>
    </source>
</evidence>
<evidence type="ECO:0000256" key="3">
    <source>
        <dbReference type="ARBA" id="ARBA00022989"/>
    </source>
</evidence>
<evidence type="ECO:0000256" key="4">
    <source>
        <dbReference type="ARBA" id="ARBA00023136"/>
    </source>
</evidence>
<sequence>MPGKENGKRGYFLSSYDLSTALEELRFTRAFGPGILAALFYGIISGSMSFVNKVVLTSYNFHFPNVLMLIQMIVMSITLEAGRLLGYSSMPKYSLERGKMFFFPSVCFALQTTSALQALDYLSIPMYNVLRRLLPLTSLLFACCMLKKKPSIMVVTAILLIVVGCITAGFGDLEFSLVNCIPILLVFTLCNKELLAALRFDGYNITGFQAAFILDVGLGNVLSYSLFLCTTMNSALTTSLVGVVKGVLTTIIGFYTFGGVAVTALTLIGVFLNTLGGALYSYAKYSENMASGIQKHFHKHTIEVNPDDLAMLDTEKKKNGFVDSHKIQNGVVADAVITINDVAVNFNSRTRTSQDASSVSSSDSGVK</sequence>
<organism evidence="7 8">
    <name type="scientific">Desmophyllum pertusum</name>
    <dbReference type="NCBI Taxonomy" id="174260"/>
    <lineage>
        <taxon>Eukaryota</taxon>
        <taxon>Metazoa</taxon>
        <taxon>Cnidaria</taxon>
        <taxon>Anthozoa</taxon>
        <taxon>Hexacorallia</taxon>
        <taxon>Scleractinia</taxon>
        <taxon>Caryophylliina</taxon>
        <taxon>Caryophylliidae</taxon>
        <taxon>Desmophyllum</taxon>
    </lineage>
</organism>
<dbReference type="InterPro" id="IPR037185">
    <property type="entry name" value="EmrE-like"/>
</dbReference>
<keyword evidence="4 5" id="KW-0472">Membrane</keyword>
<proteinExistence type="predicted"/>
<dbReference type="InterPro" id="IPR050186">
    <property type="entry name" value="TPT_transporter"/>
</dbReference>
<feature type="transmembrane region" description="Helical" evidence="5">
    <location>
        <begin position="35"/>
        <end position="55"/>
    </location>
</feature>
<reference evidence="7" key="1">
    <citation type="submission" date="2023-01" db="EMBL/GenBank/DDBJ databases">
        <title>Genome assembly of the deep-sea coral Lophelia pertusa.</title>
        <authorList>
            <person name="Herrera S."/>
            <person name="Cordes E."/>
        </authorList>
    </citation>
    <scope>NUCLEOTIDE SEQUENCE</scope>
    <source>
        <strain evidence="7">USNM1676648</strain>
        <tissue evidence="7">Polyp</tissue>
    </source>
</reference>
<comment type="caution">
    <text evidence="7">The sequence shown here is derived from an EMBL/GenBank/DDBJ whole genome shotgun (WGS) entry which is preliminary data.</text>
</comment>
<dbReference type="Pfam" id="PF03151">
    <property type="entry name" value="TPT"/>
    <property type="match status" value="1"/>
</dbReference>
<protein>
    <recommendedName>
        <fullName evidence="6">Sugar phosphate transporter domain-containing protein</fullName>
    </recommendedName>
</protein>
<feature type="transmembrane region" description="Helical" evidence="5">
    <location>
        <begin position="247"/>
        <end position="272"/>
    </location>
</feature>
<feature type="domain" description="Sugar phosphate transporter" evidence="6">
    <location>
        <begin position="38"/>
        <end position="179"/>
    </location>
</feature>
<feature type="transmembrane region" description="Helical" evidence="5">
    <location>
        <begin position="61"/>
        <end position="79"/>
    </location>
</feature>
<dbReference type="AlphaFoldDB" id="A0A9X0CHI3"/>
<keyword evidence="2 5" id="KW-0812">Transmembrane</keyword>
<evidence type="ECO:0000313" key="7">
    <source>
        <dbReference type="EMBL" id="KAJ7351918.1"/>
    </source>
</evidence>
<gene>
    <name evidence="7" type="ORF">OS493_034524</name>
</gene>
<name>A0A9X0CHI3_9CNID</name>
<evidence type="ECO:0000256" key="1">
    <source>
        <dbReference type="ARBA" id="ARBA00004141"/>
    </source>
</evidence>
<keyword evidence="3 5" id="KW-1133">Transmembrane helix</keyword>
<accession>A0A9X0CHI3</accession>
<dbReference type="GO" id="GO:0016020">
    <property type="term" value="C:membrane"/>
    <property type="evidence" value="ECO:0007669"/>
    <property type="project" value="UniProtKB-SubCell"/>
</dbReference>
<feature type="transmembrane region" description="Helical" evidence="5">
    <location>
        <begin position="152"/>
        <end position="170"/>
    </location>
</feature>
<evidence type="ECO:0000256" key="5">
    <source>
        <dbReference type="SAM" id="Phobius"/>
    </source>
</evidence>
<feature type="transmembrane region" description="Helical" evidence="5">
    <location>
        <begin position="100"/>
        <end position="119"/>
    </location>
</feature>
<evidence type="ECO:0000259" key="6">
    <source>
        <dbReference type="Pfam" id="PF03151"/>
    </source>
</evidence>
<dbReference type="InterPro" id="IPR004853">
    <property type="entry name" value="Sugar_P_trans_dom"/>
</dbReference>
<comment type="subcellular location">
    <subcellularLocation>
        <location evidence="1">Membrane</location>
        <topology evidence="1">Multi-pass membrane protein</topology>
    </subcellularLocation>
</comment>
<dbReference type="SUPFAM" id="SSF103481">
    <property type="entry name" value="Multidrug resistance efflux transporter EmrE"/>
    <property type="match status" value="1"/>
</dbReference>
<dbReference type="Proteomes" id="UP001163046">
    <property type="component" value="Unassembled WGS sequence"/>
</dbReference>
<keyword evidence="8" id="KW-1185">Reference proteome</keyword>
<evidence type="ECO:0000256" key="2">
    <source>
        <dbReference type="ARBA" id="ARBA00022692"/>
    </source>
</evidence>
<dbReference type="EMBL" id="MU827350">
    <property type="protein sequence ID" value="KAJ7351918.1"/>
    <property type="molecule type" value="Genomic_DNA"/>
</dbReference>
<dbReference type="PANTHER" id="PTHR11132">
    <property type="entry name" value="SOLUTE CARRIER FAMILY 35"/>
    <property type="match status" value="1"/>
</dbReference>
<feature type="transmembrane region" description="Helical" evidence="5">
    <location>
        <begin position="207"/>
        <end position="227"/>
    </location>
</feature>